<gene>
    <name evidence="1" type="ORF">AKJ09_03006</name>
</gene>
<dbReference type="Proteomes" id="UP000064967">
    <property type="component" value="Chromosome"/>
</dbReference>
<evidence type="ECO:0000313" key="2">
    <source>
        <dbReference type="Proteomes" id="UP000064967"/>
    </source>
</evidence>
<reference evidence="1 2" key="1">
    <citation type="submission" date="2015-08" db="EMBL/GenBank/DDBJ databases">
        <authorList>
            <person name="Babu N.S."/>
            <person name="Beckwith C.J."/>
            <person name="Beseler K.G."/>
            <person name="Brison A."/>
            <person name="Carone J.V."/>
            <person name="Caskin T.P."/>
            <person name="Diamond M."/>
            <person name="Durham M.E."/>
            <person name="Foxe J.M."/>
            <person name="Go M."/>
            <person name="Henderson B.A."/>
            <person name="Jones I.B."/>
            <person name="McGettigan J.A."/>
            <person name="Micheletti S.J."/>
            <person name="Nasrallah M.E."/>
            <person name="Ortiz D."/>
            <person name="Piller C.R."/>
            <person name="Privatt S.R."/>
            <person name="Schneider S.L."/>
            <person name="Sharp S."/>
            <person name="Smith T.C."/>
            <person name="Stanton J.D."/>
            <person name="Ullery H.E."/>
            <person name="Wilson R.J."/>
            <person name="Serrano M.G."/>
            <person name="Buck G."/>
            <person name="Lee V."/>
            <person name="Wang Y."/>
            <person name="Carvalho R."/>
            <person name="Voegtly L."/>
            <person name="Shi R."/>
            <person name="Duckworth R."/>
            <person name="Johnson A."/>
            <person name="Loviza R."/>
            <person name="Walstead R."/>
            <person name="Shah Z."/>
            <person name="Kiflezghi M."/>
            <person name="Wade K."/>
            <person name="Ball S.L."/>
            <person name="Bradley K.W."/>
            <person name="Asai D.J."/>
            <person name="Bowman C.A."/>
            <person name="Russell D.A."/>
            <person name="Pope W.H."/>
            <person name="Jacobs-Sera D."/>
            <person name="Hendrix R.W."/>
            <person name="Hatfull G.F."/>
        </authorList>
    </citation>
    <scope>NUCLEOTIDE SEQUENCE [LARGE SCALE GENOMIC DNA]</scope>
    <source>
        <strain evidence="1 2">DSM 27648</strain>
    </source>
</reference>
<proteinExistence type="predicted"/>
<dbReference type="EMBL" id="CP012333">
    <property type="protein sequence ID" value="AKU96342.1"/>
    <property type="molecule type" value="Genomic_DNA"/>
</dbReference>
<evidence type="ECO:0000313" key="1">
    <source>
        <dbReference type="EMBL" id="AKU96342.1"/>
    </source>
</evidence>
<dbReference type="KEGG" id="llu:AKJ09_03006"/>
<protein>
    <submittedName>
        <fullName evidence="1">Uncharacterized protein</fullName>
    </submittedName>
</protein>
<name>A0A0K1PS48_9BACT</name>
<keyword evidence="2" id="KW-1185">Reference proteome</keyword>
<accession>A0A0K1PS48</accession>
<organism evidence="1 2">
    <name type="scientific">Labilithrix luteola</name>
    <dbReference type="NCBI Taxonomy" id="1391654"/>
    <lineage>
        <taxon>Bacteria</taxon>
        <taxon>Pseudomonadati</taxon>
        <taxon>Myxococcota</taxon>
        <taxon>Polyangia</taxon>
        <taxon>Polyangiales</taxon>
        <taxon>Labilitrichaceae</taxon>
        <taxon>Labilithrix</taxon>
    </lineage>
</organism>
<sequence>MRTDVPVPIVEVRNGLVSGRADGRVGVVSEVSGRADFASLP</sequence>
<dbReference type="AlphaFoldDB" id="A0A0K1PS48"/>